<geneLocation type="plasmid" evidence="2">
    <name>pbm152</name>
</geneLocation>
<dbReference type="AlphaFoldDB" id="A0A2K9EKU6"/>
<reference evidence="1 2" key="1">
    <citation type="submission" date="2017-12" db="EMBL/GenBank/DDBJ databases">
        <authorList>
            <person name="Hurst M.R.H."/>
        </authorList>
    </citation>
    <scope>NUCLEOTIDE SEQUENCE [LARGE SCALE GENOMIC DNA]</scope>
    <source>
        <strain evidence="1 2">BM15</strain>
        <plasmid evidence="2">Plasmid pbm152</plasmid>
    </source>
</reference>
<accession>A0A2K9EKU6</accession>
<organism evidence="1 2">
    <name type="scientific">Paracoccus tegillarcae</name>
    <dbReference type="NCBI Taxonomy" id="1529068"/>
    <lineage>
        <taxon>Bacteria</taxon>
        <taxon>Pseudomonadati</taxon>
        <taxon>Pseudomonadota</taxon>
        <taxon>Alphaproteobacteria</taxon>
        <taxon>Rhodobacterales</taxon>
        <taxon>Paracoccaceae</taxon>
        <taxon>Paracoccus</taxon>
    </lineage>
</organism>
<protein>
    <submittedName>
        <fullName evidence="1">Uncharacterized protein</fullName>
    </submittedName>
</protein>
<dbReference type="Proteomes" id="UP000233742">
    <property type="component" value="Plasmid pBM152"/>
</dbReference>
<evidence type="ECO:0000313" key="1">
    <source>
        <dbReference type="EMBL" id="AUH35670.1"/>
    </source>
</evidence>
<name>A0A2K9EKU6_9RHOB</name>
<dbReference type="KEGG" id="paro:CUV01_18980"/>
<sequence>MREGQGLRFTDLALRAVISLAVQMAQKRGDEHMATDDHMAAGELVSALLAEAGAREVHITESIGQAARSAALTMAR</sequence>
<dbReference type="RefSeq" id="WP_101462320.1">
    <property type="nucleotide sequence ID" value="NZ_CP025410.1"/>
</dbReference>
<keyword evidence="1" id="KW-0614">Plasmid</keyword>
<dbReference type="OrthoDB" id="32625at2"/>
<gene>
    <name evidence="1" type="ORF">CUV01_18980</name>
</gene>
<proteinExistence type="predicted"/>
<keyword evidence="2" id="KW-1185">Reference proteome</keyword>
<evidence type="ECO:0000313" key="2">
    <source>
        <dbReference type="Proteomes" id="UP000233742"/>
    </source>
</evidence>
<dbReference type="EMBL" id="CP025410">
    <property type="protein sequence ID" value="AUH35670.1"/>
    <property type="molecule type" value="Genomic_DNA"/>
</dbReference>